<dbReference type="EMBL" id="DVAD01000001">
    <property type="protein sequence ID" value="HIJ99229.1"/>
    <property type="molecule type" value="Genomic_DNA"/>
</dbReference>
<dbReference type="Proteomes" id="UP000604391">
    <property type="component" value="Unassembled WGS sequence"/>
</dbReference>
<dbReference type="Gene3D" id="3.30.9.10">
    <property type="entry name" value="D-Amino Acid Oxidase, subunit A, domain 2"/>
    <property type="match status" value="1"/>
</dbReference>
<evidence type="ECO:0000256" key="1">
    <source>
        <dbReference type="ARBA" id="ARBA00001974"/>
    </source>
</evidence>
<comment type="caution">
    <text evidence="7">The sequence shown here is derived from an EMBL/GenBank/DDBJ whole genome shotgun (WGS) entry which is preliminary data.</text>
</comment>
<comment type="cofactor">
    <cofactor evidence="1">
        <name>FAD</name>
        <dbReference type="ChEBI" id="CHEBI:57692"/>
    </cofactor>
</comment>
<dbReference type="EC" id="1.1.3.-" evidence="7"/>
<keyword evidence="8" id="KW-1185">Reference proteome</keyword>
<gene>
    <name evidence="7" type="primary">lhgO</name>
    <name evidence="7" type="ORF">H1011_00170</name>
</gene>
<evidence type="ECO:0000313" key="8">
    <source>
        <dbReference type="Proteomes" id="UP000604391"/>
    </source>
</evidence>
<evidence type="ECO:0000256" key="2">
    <source>
        <dbReference type="ARBA" id="ARBA00022630"/>
    </source>
</evidence>
<name>A0A832UT03_9ARCH</name>
<dbReference type="InterPro" id="IPR036188">
    <property type="entry name" value="FAD/NAD-bd_sf"/>
</dbReference>
<dbReference type="AlphaFoldDB" id="A0A832UT03"/>
<keyword evidence="3" id="KW-0274">FAD</keyword>
<sequence>MEKKHYIIIGAGIIGSSIAREISLRGLGKVTVLEKEGKLGMHASGRNSGVVHSGINQKPGSIKAELCLKGNQLLKQFCRKHKVRVEEVGTLVISNSDEDDKILEQLMSRGKKIGVRGLKIINSEELKRREPEVVGRKALLSPSGAIVDSVGFLEAVVKDAKKHGAEFIMDAKVTGIRGNSVKTRKGIFEADHIINCAGLYSDKIAHVMGAGRGIRIVPFRGEYMEVENLDIRSMVYQAPDLNFPFLKVHLTKTVDGKVLAGPTATLALGREAYRKGINPVEFIGMASSVNFLRLLFGKSFRKLVAENVKVTVSKKAFLKEIRRISPSVKRGDLKKHPPGIRAQPVNRKGELVNDMLVEFTDDVTHILNAVSPGLTASLSFAEYVVDRIEGK</sequence>
<comment type="similarity">
    <text evidence="5">Belongs to the L2HGDH family.</text>
</comment>
<organism evidence="7 8">
    <name type="scientific">Candidatus Undinarchaeum marinum</name>
    <dbReference type="NCBI Taxonomy" id="2756141"/>
    <lineage>
        <taxon>Archaea</taxon>
        <taxon>Candidatus Undinarchaeota</taxon>
        <taxon>Candidatus Undinarchaeia</taxon>
        <taxon>Candidatus Undinarchaeales</taxon>
        <taxon>Candidatus Undinarchaeaceae</taxon>
        <taxon>Candidatus Undinarchaeum</taxon>
    </lineage>
</organism>
<proteinExistence type="inferred from homology"/>
<dbReference type="PANTHER" id="PTHR43104:SF2">
    <property type="entry name" value="L-2-HYDROXYGLUTARATE DEHYDROGENASE, MITOCHONDRIAL"/>
    <property type="match status" value="1"/>
</dbReference>
<protein>
    <submittedName>
        <fullName evidence="7">L-2-hydroxyglutarate oxidase</fullName>
        <ecNumber evidence="7">1.1.3.-</ecNumber>
    </submittedName>
</protein>
<dbReference type="Gene3D" id="3.50.50.60">
    <property type="entry name" value="FAD/NAD(P)-binding domain"/>
    <property type="match status" value="1"/>
</dbReference>
<evidence type="ECO:0000259" key="6">
    <source>
        <dbReference type="Pfam" id="PF01266"/>
    </source>
</evidence>
<dbReference type="PANTHER" id="PTHR43104">
    <property type="entry name" value="L-2-HYDROXYGLUTARATE DEHYDROGENASE, MITOCHONDRIAL"/>
    <property type="match status" value="1"/>
</dbReference>
<keyword evidence="2" id="KW-0285">Flavoprotein</keyword>
<keyword evidence="4 7" id="KW-0560">Oxidoreductase</keyword>
<feature type="domain" description="FAD dependent oxidoreductase" evidence="6">
    <location>
        <begin position="6"/>
        <end position="387"/>
    </location>
</feature>
<evidence type="ECO:0000256" key="5">
    <source>
        <dbReference type="ARBA" id="ARBA00037941"/>
    </source>
</evidence>
<evidence type="ECO:0000256" key="3">
    <source>
        <dbReference type="ARBA" id="ARBA00022827"/>
    </source>
</evidence>
<dbReference type="InterPro" id="IPR006076">
    <property type="entry name" value="FAD-dep_OxRdtase"/>
</dbReference>
<dbReference type="GO" id="GO:0047545">
    <property type="term" value="F:(S)-2-hydroxyglutarate dehydrogenase activity"/>
    <property type="evidence" value="ECO:0007669"/>
    <property type="project" value="TreeGrafter"/>
</dbReference>
<accession>A0A832UT03</accession>
<dbReference type="SUPFAM" id="SSF51905">
    <property type="entry name" value="FAD/NAD(P)-binding domain"/>
    <property type="match status" value="1"/>
</dbReference>
<reference evidence="7 8" key="1">
    <citation type="journal article" name="Nat. Commun.">
        <title>Undinarchaeota illuminate DPANN phylogeny and the impact of gene transfer on archaeal evolution.</title>
        <authorList>
            <person name="Dombrowski N."/>
            <person name="Williams T.A."/>
            <person name="Sun J."/>
            <person name="Woodcroft B.J."/>
            <person name="Lee J.H."/>
            <person name="Minh B.Q."/>
            <person name="Rinke C."/>
            <person name="Spang A."/>
        </authorList>
    </citation>
    <scope>NUCLEOTIDE SEQUENCE [LARGE SCALE GENOMIC DNA]</scope>
    <source>
        <strain evidence="7">MAG_bin17</strain>
    </source>
</reference>
<evidence type="ECO:0000256" key="4">
    <source>
        <dbReference type="ARBA" id="ARBA00023002"/>
    </source>
</evidence>
<dbReference type="NCBIfam" id="NF008726">
    <property type="entry name" value="PRK11728.1"/>
    <property type="match status" value="1"/>
</dbReference>
<evidence type="ECO:0000313" key="7">
    <source>
        <dbReference type="EMBL" id="HIJ99229.1"/>
    </source>
</evidence>
<dbReference type="Pfam" id="PF01266">
    <property type="entry name" value="DAO"/>
    <property type="match status" value="1"/>
</dbReference>